<gene>
    <name evidence="1" type="ORF">DFR64_0369</name>
</gene>
<sequence>MKIDYSHRGVFNYQRITLFGINESTISRFEKLIKLVRDKSSPFKYFNLDFIKVPLNNQILLEDYLQKDTCYGDAFIFLIDAEFVLNNDIEGLRRTFRLTWLKQYFENSNQNKQYLLYSSTSIVISGIERILVGPSNGLINEEINAKVDFFESKIRELMDPLINVFNFMGTPISIFPIQEKDSQKAELPLLPLEYPFLFYYANWINRSLLPILNFRFFTGKSSESKAIQKEIAFNQKNIEEIKTILPLHIPGYEVKKVCKSCKHPINFKNDAICPNCGDPIYGYLRCNQCKQIVPIGKYCSQCGNKLIS</sequence>
<reference evidence="1 2" key="1">
    <citation type="submission" date="2018-08" db="EMBL/GenBank/DDBJ databases">
        <title>Genomic Encyclopedia of Type Strains, Phase IV (KMG-IV): sequencing the most valuable type-strain genomes for metagenomic binning, comparative biology and taxonomic classification.</title>
        <authorList>
            <person name="Goeker M."/>
        </authorList>
    </citation>
    <scope>NUCLEOTIDE SEQUENCE [LARGE SCALE GENOMIC DNA]</scope>
    <source>
        <strain evidence="1 2">DSM 23923</strain>
    </source>
</reference>
<dbReference type="EMBL" id="QUMS01000001">
    <property type="protein sequence ID" value="REG10510.1"/>
    <property type="molecule type" value="Genomic_DNA"/>
</dbReference>
<accession>A0A347ZUC4</accession>
<evidence type="ECO:0008006" key="3">
    <source>
        <dbReference type="Google" id="ProtNLM"/>
    </source>
</evidence>
<keyword evidence="2" id="KW-1185">Reference proteome</keyword>
<proteinExistence type="predicted"/>
<evidence type="ECO:0000313" key="2">
    <source>
        <dbReference type="Proteomes" id="UP000256388"/>
    </source>
</evidence>
<evidence type="ECO:0000313" key="1">
    <source>
        <dbReference type="EMBL" id="REG10510.1"/>
    </source>
</evidence>
<name>A0A347ZUC4_9CHLR</name>
<dbReference type="Proteomes" id="UP000256388">
    <property type="component" value="Unassembled WGS sequence"/>
</dbReference>
<organism evidence="1 2">
    <name type="scientific">Pelolinea submarina</name>
    <dbReference type="NCBI Taxonomy" id="913107"/>
    <lineage>
        <taxon>Bacteria</taxon>
        <taxon>Bacillati</taxon>
        <taxon>Chloroflexota</taxon>
        <taxon>Anaerolineae</taxon>
        <taxon>Anaerolineales</taxon>
        <taxon>Anaerolineaceae</taxon>
        <taxon>Pelolinea</taxon>
    </lineage>
</organism>
<protein>
    <recommendedName>
        <fullName evidence="3">Double zinc ribbon protein</fullName>
    </recommendedName>
</protein>
<comment type="caution">
    <text evidence="1">The sequence shown here is derived from an EMBL/GenBank/DDBJ whole genome shotgun (WGS) entry which is preliminary data.</text>
</comment>
<dbReference type="AlphaFoldDB" id="A0A347ZUC4"/>